<dbReference type="AlphaFoldDB" id="A0A2P6VKV0"/>
<dbReference type="GO" id="GO:0016020">
    <property type="term" value="C:membrane"/>
    <property type="evidence" value="ECO:0007669"/>
    <property type="project" value="UniProtKB-SubCell"/>
</dbReference>
<dbReference type="PANTHER" id="PTHR13439:SF0">
    <property type="entry name" value="TOPOISOMERASE I DAMAGE AFFECTED PROTEIN 4"/>
    <property type="match status" value="1"/>
</dbReference>
<keyword evidence="2 5" id="KW-0812">Transmembrane</keyword>
<comment type="subcellular location">
    <subcellularLocation>
        <location evidence="1">Membrane</location>
        <topology evidence="1">Multi-pass membrane protein</topology>
    </subcellularLocation>
</comment>
<dbReference type="GO" id="GO:0055088">
    <property type="term" value="P:lipid homeostasis"/>
    <property type="evidence" value="ECO:0007669"/>
    <property type="project" value="TreeGrafter"/>
</dbReference>
<evidence type="ECO:0000256" key="5">
    <source>
        <dbReference type="PROSITE-ProRule" id="PRU00205"/>
    </source>
</evidence>
<feature type="transmembrane region" description="Helical" evidence="6">
    <location>
        <begin position="220"/>
        <end position="240"/>
    </location>
</feature>
<dbReference type="Proteomes" id="UP000239649">
    <property type="component" value="Unassembled WGS sequence"/>
</dbReference>
<evidence type="ECO:0000256" key="3">
    <source>
        <dbReference type="ARBA" id="ARBA00022989"/>
    </source>
</evidence>
<accession>A0A2P6VKV0</accession>
<comment type="caution">
    <text evidence="8">The sequence shown here is derived from an EMBL/GenBank/DDBJ whole genome shotgun (WGS) entry which is preliminary data.</text>
</comment>
<keyword evidence="9" id="KW-1185">Reference proteome</keyword>
<dbReference type="InterPro" id="IPR006634">
    <property type="entry name" value="TLC-dom"/>
</dbReference>
<name>A0A2P6VKV0_9CHLO</name>
<evidence type="ECO:0000259" key="7">
    <source>
        <dbReference type="PROSITE" id="PS50922"/>
    </source>
</evidence>
<protein>
    <submittedName>
        <fullName evidence="8">Transmembrane 56-B isoform X1</fullName>
    </submittedName>
</protein>
<dbReference type="OrthoDB" id="511757at2759"/>
<feature type="transmembrane region" description="Helical" evidence="6">
    <location>
        <begin position="56"/>
        <end position="75"/>
    </location>
</feature>
<feature type="domain" description="TLC" evidence="7">
    <location>
        <begin position="43"/>
        <end position="248"/>
    </location>
</feature>
<evidence type="ECO:0000256" key="1">
    <source>
        <dbReference type="ARBA" id="ARBA00004141"/>
    </source>
</evidence>
<keyword evidence="4 5" id="KW-0472">Membrane</keyword>
<evidence type="ECO:0000313" key="8">
    <source>
        <dbReference type="EMBL" id="PSC74713.1"/>
    </source>
</evidence>
<gene>
    <name evidence="8" type="ORF">C2E20_2338</name>
</gene>
<dbReference type="PROSITE" id="PS50922">
    <property type="entry name" value="TLC"/>
    <property type="match status" value="1"/>
</dbReference>
<evidence type="ECO:0000256" key="2">
    <source>
        <dbReference type="ARBA" id="ARBA00022692"/>
    </source>
</evidence>
<reference evidence="8 9" key="1">
    <citation type="journal article" date="2018" name="Plant J.">
        <title>Genome sequences of Chlorella sorokiniana UTEX 1602 and Micractinium conductrix SAG 241.80: implications to maltose excretion by a green alga.</title>
        <authorList>
            <person name="Arriola M.B."/>
            <person name="Velmurugan N."/>
            <person name="Zhang Y."/>
            <person name="Plunkett M.H."/>
            <person name="Hondzo H."/>
            <person name="Barney B.M."/>
        </authorList>
    </citation>
    <scope>NUCLEOTIDE SEQUENCE [LARGE SCALE GENOMIC DNA]</scope>
    <source>
        <strain evidence="8 9">SAG 241.80</strain>
    </source>
</reference>
<evidence type="ECO:0000313" key="9">
    <source>
        <dbReference type="Proteomes" id="UP000239649"/>
    </source>
</evidence>
<dbReference type="InterPro" id="IPR050846">
    <property type="entry name" value="TLCD"/>
</dbReference>
<evidence type="ECO:0000256" key="6">
    <source>
        <dbReference type="SAM" id="Phobius"/>
    </source>
</evidence>
<feature type="transmembrane region" description="Helical" evidence="6">
    <location>
        <begin position="7"/>
        <end position="27"/>
    </location>
</feature>
<dbReference type="SMART" id="SM00724">
    <property type="entry name" value="TLC"/>
    <property type="match status" value="1"/>
</dbReference>
<dbReference type="Pfam" id="PF03798">
    <property type="entry name" value="TRAM_LAG1_CLN8"/>
    <property type="match status" value="1"/>
</dbReference>
<keyword evidence="3 6" id="KW-1133">Transmembrane helix</keyword>
<evidence type="ECO:0000256" key="4">
    <source>
        <dbReference type="ARBA" id="ARBA00023136"/>
    </source>
</evidence>
<dbReference type="PANTHER" id="PTHR13439">
    <property type="entry name" value="CT120 PROTEIN"/>
    <property type="match status" value="1"/>
</dbReference>
<sequence>MRTAERYLVVEAAAVGYAAYVASWRLAQRLSPLLAGYRKLPPAEKLEWDGRLPSTLHALVITAAAVYLFLLSPVFSADHTGDAPFILRTSPASDAALGFSLGYFATDLVQLVLHYPAFGGVEMGLHHVAALASVAAAAVQGHAHAYTLALLATEATTPFVNLRHILDKAGWREHPVYAANGLALVLSWLVARILLFLKFFEHVVQHMGEFHLISPLSRALIYSVPPALFALNVLWFAKIVKGALKLFVRHPTHGKGARERLQAAAVAAAQPAGPALPLAADAKGGKEL</sequence>
<dbReference type="GO" id="GO:0005783">
    <property type="term" value="C:endoplasmic reticulum"/>
    <property type="evidence" value="ECO:0007669"/>
    <property type="project" value="TreeGrafter"/>
</dbReference>
<organism evidence="8 9">
    <name type="scientific">Micractinium conductrix</name>
    <dbReference type="NCBI Taxonomy" id="554055"/>
    <lineage>
        <taxon>Eukaryota</taxon>
        <taxon>Viridiplantae</taxon>
        <taxon>Chlorophyta</taxon>
        <taxon>core chlorophytes</taxon>
        <taxon>Trebouxiophyceae</taxon>
        <taxon>Chlorellales</taxon>
        <taxon>Chlorellaceae</taxon>
        <taxon>Chlorella clade</taxon>
        <taxon>Micractinium</taxon>
    </lineage>
</organism>
<feature type="transmembrane region" description="Helical" evidence="6">
    <location>
        <begin position="176"/>
        <end position="200"/>
    </location>
</feature>
<dbReference type="EMBL" id="LHPF02000004">
    <property type="protein sequence ID" value="PSC74713.1"/>
    <property type="molecule type" value="Genomic_DNA"/>
</dbReference>
<proteinExistence type="predicted"/>